<evidence type="ECO:0000259" key="1">
    <source>
        <dbReference type="Pfam" id="PF08818"/>
    </source>
</evidence>
<protein>
    <recommendedName>
        <fullName evidence="1">YdhG-like domain-containing protein</fullName>
    </recommendedName>
</protein>
<dbReference type="InterPro" id="IPR014922">
    <property type="entry name" value="YdhG-like"/>
</dbReference>
<keyword evidence="3" id="KW-1185">Reference proteome</keyword>
<dbReference type="Proteomes" id="UP001239909">
    <property type="component" value="Unassembled WGS sequence"/>
</dbReference>
<sequence length="137" mass="14442">MAEEAGMPGEVAAFLAAVEPETRRADALSLLGLMQAAAGEAPALWPGGIVGFGIYAYTYASGHSGRSFLTGFAPRKRALTLYIMPGFAEMEDLLARLGRHTRAKSCLHLGRLADVDAAVLGTLVARSVEIMRARHGG</sequence>
<organism evidence="2 3">
    <name type="scientific">Paralimibaculum aggregatum</name>
    <dbReference type="NCBI Taxonomy" id="3036245"/>
    <lineage>
        <taxon>Bacteria</taxon>
        <taxon>Pseudomonadati</taxon>
        <taxon>Pseudomonadota</taxon>
        <taxon>Alphaproteobacteria</taxon>
        <taxon>Rhodobacterales</taxon>
        <taxon>Paracoccaceae</taxon>
        <taxon>Paralimibaculum</taxon>
    </lineage>
</organism>
<feature type="domain" description="YdhG-like" evidence="1">
    <location>
        <begin position="23"/>
        <end position="127"/>
    </location>
</feature>
<dbReference type="RefSeq" id="WP_285674943.1">
    <property type="nucleotide sequence ID" value="NZ_BSYI01000075.1"/>
</dbReference>
<dbReference type="EMBL" id="BSYI01000075">
    <property type="protein sequence ID" value="GMG85551.1"/>
    <property type="molecule type" value="Genomic_DNA"/>
</dbReference>
<gene>
    <name evidence="2" type="ORF">LNKW23_47740</name>
</gene>
<proteinExistence type="predicted"/>
<dbReference type="Pfam" id="PF08818">
    <property type="entry name" value="DUF1801"/>
    <property type="match status" value="1"/>
</dbReference>
<evidence type="ECO:0000313" key="2">
    <source>
        <dbReference type="EMBL" id="GMG85551.1"/>
    </source>
</evidence>
<name>A0ABQ6LU28_9RHOB</name>
<accession>A0ABQ6LU28</accession>
<dbReference type="SUPFAM" id="SSF159888">
    <property type="entry name" value="YdhG-like"/>
    <property type="match status" value="1"/>
</dbReference>
<comment type="caution">
    <text evidence="2">The sequence shown here is derived from an EMBL/GenBank/DDBJ whole genome shotgun (WGS) entry which is preliminary data.</text>
</comment>
<evidence type="ECO:0000313" key="3">
    <source>
        <dbReference type="Proteomes" id="UP001239909"/>
    </source>
</evidence>
<reference evidence="2 3" key="1">
    <citation type="submission" date="2023-04" db="EMBL/GenBank/DDBJ databases">
        <title>Marinoamorphus aggregata gen. nov., sp. Nov., isolate from tissue of brittle star Ophioplocus japonicus.</title>
        <authorList>
            <person name="Kawano K."/>
            <person name="Sawayama S."/>
            <person name="Nakagawa S."/>
        </authorList>
    </citation>
    <scope>NUCLEOTIDE SEQUENCE [LARGE SCALE GENOMIC DNA]</scope>
    <source>
        <strain evidence="2 3">NKW23</strain>
    </source>
</reference>